<reference evidence="3 4" key="1">
    <citation type="submission" date="2018-01" db="EMBL/GenBank/DDBJ databases">
        <title>Denitrification phenotypes of diverse strains of Pseudomonas stutzeri.</title>
        <authorList>
            <person name="Milligan D.A."/>
            <person name="Bergaust L."/>
            <person name="Bakken L.R."/>
            <person name="Frostegard A."/>
        </authorList>
    </citation>
    <scope>NUCLEOTIDE SEQUENCE [LARGE SCALE GENOMIC DNA]</scope>
    <source>
        <strain evidence="3 4">24a75</strain>
    </source>
</reference>
<dbReference type="AlphaFoldDB" id="A0A2N8STE8"/>
<dbReference type="Pfam" id="PF13449">
    <property type="entry name" value="Phytase-like"/>
    <property type="match status" value="1"/>
</dbReference>
<sequence>MIRRWLALLCLAAAPLYASDAPVELKLLSEHPLEGMPAGNLSGLAWCGDALWAVSDRQDDQLFRLDTSTTPWQAEAERFELPPPANSGLPWGMRMRAWASGQVRGGQMDFEGLSCDALGNRYLVSEAHAAVLQVSPAGTAQWLPLPDSLVRQARASGMLLHFNAMLEGIAVDPNAERLWLAAERERRGLLVLHRQQSSWQCTGSCVLMSEGGSELPPAALGDTPVSRSFSALSFFDGKLFVLEPSAYRLCRRDPASGAVERCWSFAAEALTEERRYSAPYGNVEALWVDAEGAWIGVDNNGMRRGDGEKRPVVWRFAAPAGGWSAQR</sequence>
<evidence type="ECO:0000313" key="4">
    <source>
        <dbReference type="Proteomes" id="UP000236023"/>
    </source>
</evidence>
<evidence type="ECO:0000313" key="3">
    <source>
        <dbReference type="EMBL" id="PNG05767.1"/>
    </source>
</evidence>
<dbReference type="InterPro" id="IPR027372">
    <property type="entry name" value="Phytase-like_dom"/>
</dbReference>
<name>A0A2N8STE8_STUST</name>
<comment type="caution">
    <text evidence="3">The sequence shown here is derived from an EMBL/GenBank/DDBJ whole genome shotgun (WGS) entry which is preliminary data.</text>
</comment>
<feature type="domain" description="Phytase-like" evidence="2">
    <location>
        <begin position="37"/>
        <end position="186"/>
    </location>
</feature>
<dbReference type="GO" id="GO:0016853">
    <property type="term" value="F:isomerase activity"/>
    <property type="evidence" value="ECO:0007669"/>
    <property type="project" value="UniProtKB-KW"/>
</dbReference>
<proteinExistence type="predicted"/>
<gene>
    <name evidence="3" type="ORF">CXK94_19890</name>
</gene>
<keyword evidence="1" id="KW-0732">Signal</keyword>
<protein>
    <submittedName>
        <fullName evidence="3">DNA topoisomerase IV</fullName>
    </submittedName>
</protein>
<keyword evidence="3" id="KW-0413">Isomerase</keyword>
<evidence type="ECO:0000259" key="2">
    <source>
        <dbReference type="Pfam" id="PF13449"/>
    </source>
</evidence>
<feature type="signal peptide" evidence="1">
    <location>
        <begin position="1"/>
        <end position="20"/>
    </location>
</feature>
<feature type="chain" id="PRO_5014802563" evidence="1">
    <location>
        <begin position="21"/>
        <end position="327"/>
    </location>
</feature>
<dbReference type="SUPFAM" id="SSF101898">
    <property type="entry name" value="NHL repeat"/>
    <property type="match status" value="1"/>
</dbReference>
<organism evidence="3 4">
    <name type="scientific">Stutzerimonas stutzeri</name>
    <name type="common">Pseudomonas stutzeri</name>
    <dbReference type="NCBI Taxonomy" id="316"/>
    <lineage>
        <taxon>Bacteria</taxon>
        <taxon>Pseudomonadati</taxon>
        <taxon>Pseudomonadota</taxon>
        <taxon>Gammaproteobacteria</taxon>
        <taxon>Pseudomonadales</taxon>
        <taxon>Pseudomonadaceae</taxon>
        <taxon>Stutzerimonas</taxon>
    </lineage>
</organism>
<evidence type="ECO:0000256" key="1">
    <source>
        <dbReference type="SAM" id="SignalP"/>
    </source>
</evidence>
<dbReference type="RefSeq" id="WP_102895597.1">
    <property type="nucleotide sequence ID" value="NZ_JAMOHU010000068.1"/>
</dbReference>
<dbReference type="EMBL" id="POUT01000015">
    <property type="protein sequence ID" value="PNG05767.1"/>
    <property type="molecule type" value="Genomic_DNA"/>
</dbReference>
<dbReference type="Proteomes" id="UP000236023">
    <property type="component" value="Unassembled WGS sequence"/>
</dbReference>
<accession>A0A2N8STE8</accession>